<dbReference type="GO" id="GO:0006357">
    <property type="term" value="P:regulation of transcription by RNA polymerase II"/>
    <property type="evidence" value="ECO:0007669"/>
    <property type="project" value="TreeGrafter"/>
</dbReference>
<evidence type="ECO:0008006" key="12">
    <source>
        <dbReference type="Google" id="ProtNLM"/>
    </source>
</evidence>
<sequence length="349" mass="37257">MPRGQLFAPLHTAPVRDSPANDSDDGLSSPVAASRPSSHPQRPSGPDWTAPMEIALFHAIAKYKPVGGHKHFRMINIHRFYNSNSPVPMSISRLWEHLESMYNFPALDERAGESDDDLEPAPRTPSVSTPVFTNQLPPKKPPSEHIFKTSADFTLPPDEYEEFINNARRAAEDEEAATSAAASAASTPMLPPSIAKPETPTITTGRGRKRKGVVAALAKQADEDKAAGAEDAPSSRATSPMTETSIRSSPEPEEDAPERPKRKPPVAAHRKNPSARFTKASSNTSPMTAAAMPEAPSPNRATPPAEEESGSTRRATRSAAAAAAREAAAHSKSPTPAGGAHKRSRKGRG</sequence>
<reference evidence="10 11" key="1">
    <citation type="journal article" date="2019" name="Sci. Rep.">
        <title>Comparative genomics of chytrid fungi reveal insights into the obligate biotrophic and pathogenic lifestyle of Synchytrium endobioticum.</title>
        <authorList>
            <person name="van de Vossenberg B.T.L.H."/>
            <person name="Warris S."/>
            <person name="Nguyen H.D.T."/>
            <person name="van Gent-Pelzer M.P.E."/>
            <person name="Joly D.L."/>
            <person name="van de Geest H.C."/>
            <person name="Bonants P.J.M."/>
            <person name="Smith D.S."/>
            <person name="Levesque C.A."/>
            <person name="van der Lee T.A.J."/>
        </authorList>
    </citation>
    <scope>NUCLEOTIDE SEQUENCE [LARGE SCALE GENOMIC DNA]</scope>
    <source>
        <strain evidence="8 11">LEV6574</strain>
        <strain evidence="9 10">MB42</strain>
    </source>
</reference>
<evidence type="ECO:0000313" key="10">
    <source>
        <dbReference type="Proteomes" id="UP000317494"/>
    </source>
</evidence>
<dbReference type="GO" id="GO:0035267">
    <property type="term" value="C:NuA4 histone acetyltransferase complex"/>
    <property type="evidence" value="ECO:0007669"/>
    <property type="project" value="TreeGrafter"/>
</dbReference>
<organism evidence="9 10">
    <name type="scientific">Synchytrium endobioticum</name>
    <dbReference type="NCBI Taxonomy" id="286115"/>
    <lineage>
        <taxon>Eukaryota</taxon>
        <taxon>Fungi</taxon>
        <taxon>Fungi incertae sedis</taxon>
        <taxon>Chytridiomycota</taxon>
        <taxon>Chytridiomycota incertae sedis</taxon>
        <taxon>Chytridiomycetes</taxon>
        <taxon>Synchytriales</taxon>
        <taxon>Synchytriaceae</taxon>
        <taxon>Synchytrium</taxon>
    </lineage>
</organism>
<evidence type="ECO:0000256" key="6">
    <source>
        <dbReference type="ARBA" id="ARBA00023242"/>
    </source>
</evidence>
<evidence type="ECO:0000256" key="7">
    <source>
        <dbReference type="SAM" id="MobiDB-lite"/>
    </source>
</evidence>
<dbReference type="OrthoDB" id="5595141at2759"/>
<dbReference type="PANTHER" id="PTHR13581">
    <property type="entry name" value="MRG-BINDING PROTEIN"/>
    <property type="match status" value="1"/>
</dbReference>
<evidence type="ECO:0000313" key="9">
    <source>
        <dbReference type="EMBL" id="TPX53369.1"/>
    </source>
</evidence>
<keyword evidence="6" id="KW-0539">Nucleus</keyword>
<proteinExistence type="inferred from homology"/>
<evidence type="ECO:0000313" key="11">
    <source>
        <dbReference type="Proteomes" id="UP000320475"/>
    </source>
</evidence>
<feature type="compositionally biased region" description="Basic residues" evidence="7">
    <location>
        <begin position="340"/>
        <end position="349"/>
    </location>
</feature>
<feature type="compositionally biased region" description="Low complexity" evidence="7">
    <location>
        <begin position="177"/>
        <end position="187"/>
    </location>
</feature>
<dbReference type="InterPro" id="IPR012423">
    <property type="entry name" value="Eaf7/MRGBP"/>
</dbReference>
<comment type="caution">
    <text evidence="9">The sequence shown here is derived from an EMBL/GenBank/DDBJ whole genome shotgun (WGS) entry which is preliminary data.</text>
</comment>
<gene>
    <name evidence="8" type="ORF">SeLEV6574_g01810</name>
    <name evidence="9" type="ORF">SeMB42_g00845</name>
</gene>
<keyword evidence="10" id="KW-1185">Reference proteome</keyword>
<keyword evidence="3" id="KW-0156">Chromatin regulator</keyword>
<feature type="compositionally biased region" description="Basic residues" evidence="7">
    <location>
        <begin position="260"/>
        <end position="273"/>
    </location>
</feature>
<evidence type="ECO:0000256" key="3">
    <source>
        <dbReference type="ARBA" id="ARBA00022853"/>
    </source>
</evidence>
<evidence type="ECO:0000313" key="8">
    <source>
        <dbReference type="EMBL" id="TPX48845.1"/>
    </source>
</evidence>
<dbReference type="GO" id="GO:0006325">
    <property type="term" value="P:chromatin organization"/>
    <property type="evidence" value="ECO:0007669"/>
    <property type="project" value="UniProtKB-KW"/>
</dbReference>
<feature type="compositionally biased region" description="Polar residues" evidence="7">
    <location>
        <begin position="125"/>
        <end position="136"/>
    </location>
</feature>
<feature type="compositionally biased region" description="Polar residues" evidence="7">
    <location>
        <begin position="235"/>
        <end position="248"/>
    </location>
</feature>
<dbReference type="VEuPathDB" id="FungiDB:SeMB42_g00845"/>
<protein>
    <recommendedName>
        <fullName evidence="12">Chromatin modification-related protein EAF7</fullName>
    </recommendedName>
</protein>
<comment type="similarity">
    <text evidence="2">Belongs to the EAF7 family.</text>
</comment>
<feature type="compositionally biased region" description="Low complexity" evidence="7">
    <location>
        <begin position="317"/>
        <end position="326"/>
    </location>
</feature>
<dbReference type="PANTHER" id="PTHR13581:SF5">
    <property type="entry name" value="MRG_MORF4L-BINDING PROTEIN"/>
    <property type="match status" value="1"/>
</dbReference>
<dbReference type="Proteomes" id="UP000320475">
    <property type="component" value="Unassembled WGS sequence"/>
</dbReference>
<evidence type="ECO:0000256" key="4">
    <source>
        <dbReference type="ARBA" id="ARBA00023015"/>
    </source>
</evidence>
<feature type="region of interest" description="Disordered" evidence="7">
    <location>
        <begin position="170"/>
        <end position="349"/>
    </location>
</feature>
<comment type="subcellular location">
    <subcellularLocation>
        <location evidence="1">Nucleus</location>
    </subcellularLocation>
</comment>
<feature type="region of interest" description="Disordered" evidence="7">
    <location>
        <begin position="110"/>
        <end position="144"/>
    </location>
</feature>
<dbReference type="Proteomes" id="UP000317494">
    <property type="component" value="Unassembled WGS sequence"/>
</dbReference>
<dbReference type="EMBL" id="QEAM01000044">
    <property type="protein sequence ID" value="TPX48845.1"/>
    <property type="molecule type" value="Genomic_DNA"/>
</dbReference>
<feature type="region of interest" description="Disordered" evidence="7">
    <location>
        <begin position="1"/>
        <end position="47"/>
    </location>
</feature>
<evidence type="ECO:0000256" key="5">
    <source>
        <dbReference type="ARBA" id="ARBA00023163"/>
    </source>
</evidence>
<dbReference type="Pfam" id="PF07904">
    <property type="entry name" value="Eaf7"/>
    <property type="match status" value="1"/>
</dbReference>
<keyword evidence="5" id="KW-0804">Transcription</keyword>
<dbReference type="AlphaFoldDB" id="A0A507DNS2"/>
<name>A0A507DNS2_9FUNG</name>
<keyword evidence="4" id="KW-0805">Transcription regulation</keyword>
<evidence type="ECO:0000256" key="1">
    <source>
        <dbReference type="ARBA" id="ARBA00004123"/>
    </source>
</evidence>
<dbReference type="EMBL" id="QEAN01000018">
    <property type="protein sequence ID" value="TPX53369.1"/>
    <property type="molecule type" value="Genomic_DNA"/>
</dbReference>
<dbReference type="GO" id="GO:0005634">
    <property type="term" value="C:nucleus"/>
    <property type="evidence" value="ECO:0007669"/>
    <property type="project" value="UniProtKB-SubCell"/>
</dbReference>
<evidence type="ECO:0000256" key="2">
    <source>
        <dbReference type="ARBA" id="ARBA00007117"/>
    </source>
</evidence>
<accession>A0A507DNS2</accession>
<dbReference type="STRING" id="286115.A0A507DNS2"/>